<dbReference type="InterPro" id="IPR052372">
    <property type="entry name" value="YpjD/HemX"/>
</dbReference>
<feature type="transmembrane region" description="Helical" evidence="1">
    <location>
        <begin position="174"/>
        <end position="201"/>
    </location>
</feature>
<dbReference type="Pfam" id="PF01578">
    <property type="entry name" value="Cytochrom_C_asm"/>
    <property type="match status" value="1"/>
</dbReference>
<dbReference type="AlphaFoldDB" id="T1CY11"/>
<feature type="transmembrane region" description="Helical" evidence="1">
    <location>
        <begin position="6"/>
        <end position="25"/>
    </location>
</feature>
<keyword evidence="1" id="KW-1133">Transmembrane helix</keyword>
<reference evidence="3" key="2">
    <citation type="journal article" date="2014" name="ISME J.">
        <title>Microbial stratification in low pH oxic and suboxic macroscopic growths along an acid mine drainage.</title>
        <authorList>
            <person name="Mendez-Garcia C."/>
            <person name="Mesa V."/>
            <person name="Sprenger R.R."/>
            <person name="Richter M."/>
            <person name="Diez M.S."/>
            <person name="Solano J."/>
            <person name="Bargiela R."/>
            <person name="Golyshina O.V."/>
            <person name="Manteca A."/>
            <person name="Ramos J.L."/>
            <person name="Gallego J.R."/>
            <person name="Llorente I."/>
            <person name="Martins Dos Santos V.A."/>
            <person name="Jensen O.N."/>
            <person name="Pelaez A.I."/>
            <person name="Sanchez J."/>
            <person name="Ferrer M."/>
        </authorList>
    </citation>
    <scope>NUCLEOTIDE SEQUENCE</scope>
</reference>
<keyword evidence="1" id="KW-0472">Membrane</keyword>
<feature type="transmembrane region" description="Helical" evidence="1">
    <location>
        <begin position="133"/>
        <end position="153"/>
    </location>
</feature>
<feature type="transmembrane region" description="Helical" evidence="1">
    <location>
        <begin position="92"/>
        <end position="113"/>
    </location>
</feature>
<protein>
    <submittedName>
        <fullName evidence="3">Cytochrome c assembly protein</fullName>
    </submittedName>
</protein>
<sequence>MNGWLITSSVAVAYCAAAWLIYQAPRTQHANQMLQRLALALAFVALVGQADLVAQALLLPKQGLNLAFSTDISLVGFMISLVVFGGSWFEPVVSAGIVVFPLAALSALFAQLFPGEVFLLSTRHLLLDAHVLISLLAYSMMGVASVLAILLWVRESGVRRAEGSRPGFLPPLLVLERLLFQYLVVGFALLTLALISGFAYIRMLWLMGLWPKAALGVLAWILFGWLLWGRRRYGWRGRAAAGWTLAAFAALALSYFGTQLFWQLEYPSGHPFLPVLTRPLKPARGQTGPVHPTPSRN</sequence>
<dbReference type="InterPro" id="IPR002541">
    <property type="entry name" value="Cyt_c_assembly"/>
</dbReference>
<reference evidence="3" key="1">
    <citation type="submission" date="2013-08" db="EMBL/GenBank/DDBJ databases">
        <authorList>
            <person name="Mendez C."/>
            <person name="Richter M."/>
            <person name="Ferrer M."/>
            <person name="Sanchez J."/>
        </authorList>
    </citation>
    <scope>NUCLEOTIDE SEQUENCE</scope>
</reference>
<feature type="transmembrane region" description="Helical" evidence="1">
    <location>
        <begin position="64"/>
        <end position="85"/>
    </location>
</feature>
<dbReference type="PANTHER" id="PTHR38034:SF1">
    <property type="entry name" value="INNER MEMBRANE PROTEIN YPJD"/>
    <property type="match status" value="1"/>
</dbReference>
<organism evidence="3">
    <name type="scientific">mine drainage metagenome</name>
    <dbReference type="NCBI Taxonomy" id="410659"/>
    <lineage>
        <taxon>unclassified sequences</taxon>
        <taxon>metagenomes</taxon>
        <taxon>ecological metagenomes</taxon>
    </lineage>
</organism>
<evidence type="ECO:0000256" key="1">
    <source>
        <dbReference type="SAM" id="Phobius"/>
    </source>
</evidence>
<feature type="domain" description="Cytochrome c assembly protein" evidence="2">
    <location>
        <begin position="61"/>
        <end position="260"/>
    </location>
</feature>
<evidence type="ECO:0000259" key="2">
    <source>
        <dbReference type="Pfam" id="PF01578"/>
    </source>
</evidence>
<dbReference type="GO" id="GO:0020037">
    <property type="term" value="F:heme binding"/>
    <property type="evidence" value="ECO:0007669"/>
    <property type="project" value="InterPro"/>
</dbReference>
<gene>
    <name evidence="3" type="ORF">B1B_02345</name>
</gene>
<accession>T1CY11</accession>
<keyword evidence="1" id="KW-0812">Transmembrane</keyword>
<feature type="transmembrane region" description="Helical" evidence="1">
    <location>
        <begin position="37"/>
        <end position="58"/>
    </location>
</feature>
<dbReference type="EMBL" id="AUZY01001388">
    <property type="protein sequence ID" value="EQD75020.1"/>
    <property type="molecule type" value="Genomic_DNA"/>
</dbReference>
<dbReference type="PANTHER" id="PTHR38034">
    <property type="entry name" value="INNER MEMBRANE PROTEIN YPJD"/>
    <property type="match status" value="1"/>
</dbReference>
<evidence type="ECO:0000313" key="3">
    <source>
        <dbReference type="EMBL" id="EQD75020.1"/>
    </source>
</evidence>
<name>T1CY11_9ZZZZ</name>
<feature type="transmembrane region" description="Helical" evidence="1">
    <location>
        <begin position="207"/>
        <end position="228"/>
    </location>
</feature>
<dbReference type="GO" id="GO:0017004">
    <property type="term" value="P:cytochrome complex assembly"/>
    <property type="evidence" value="ECO:0007669"/>
    <property type="project" value="InterPro"/>
</dbReference>
<proteinExistence type="predicted"/>
<feature type="transmembrane region" description="Helical" evidence="1">
    <location>
        <begin position="240"/>
        <end position="262"/>
    </location>
</feature>
<comment type="caution">
    <text evidence="3">The sequence shown here is derived from an EMBL/GenBank/DDBJ whole genome shotgun (WGS) entry which is preliminary data.</text>
</comment>